<comment type="caution">
    <text evidence="1">The sequence shown here is derived from an EMBL/GenBank/DDBJ whole genome shotgun (WGS) entry which is preliminary data.</text>
</comment>
<accession>A0A5D4SEU9</accession>
<dbReference type="EMBL" id="VTES01000006">
    <property type="protein sequence ID" value="TYS60718.1"/>
    <property type="molecule type" value="Genomic_DNA"/>
</dbReference>
<dbReference type="Proteomes" id="UP000323732">
    <property type="component" value="Unassembled WGS sequence"/>
</dbReference>
<evidence type="ECO:0000313" key="1">
    <source>
        <dbReference type="EMBL" id="TYS60718.1"/>
    </source>
</evidence>
<protein>
    <submittedName>
        <fullName evidence="1">Uncharacterized protein</fullName>
    </submittedName>
</protein>
<evidence type="ECO:0000313" key="2">
    <source>
        <dbReference type="Proteomes" id="UP000323732"/>
    </source>
</evidence>
<dbReference type="AlphaFoldDB" id="A0A5D4SEU9"/>
<dbReference type="RefSeq" id="WP_148950866.1">
    <property type="nucleotide sequence ID" value="NZ_VTES01000006.1"/>
</dbReference>
<proteinExistence type="predicted"/>
<organism evidence="1 2">
    <name type="scientific">Bacillus infantis</name>
    <dbReference type="NCBI Taxonomy" id="324767"/>
    <lineage>
        <taxon>Bacteria</taxon>
        <taxon>Bacillati</taxon>
        <taxon>Bacillota</taxon>
        <taxon>Bacilli</taxon>
        <taxon>Bacillales</taxon>
        <taxon>Bacillaceae</taxon>
        <taxon>Bacillus</taxon>
    </lineage>
</organism>
<reference evidence="1 2" key="1">
    <citation type="submission" date="2019-08" db="EMBL/GenBank/DDBJ databases">
        <title>Bacillus genomes from the desert of Cuatro Cienegas, Coahuila.</title>
        <authorList>
            <person name="Olmedo-Alvarez G."/>
        </authorList>
    </citation>
    <scope>NUCLEOTIDE SEQUENCE [LARGE SCALE GENOMIC DNA]</scope>
    <source>
        <strain evidence="1 2">CH37_1T</strain>
    </source>
</reference>
<name>A0A5D4SEU9_9BACI</name>
<gene>
    <name evidence="1" type="ORF">FZD47_21150</name>
</gene>
<sequence>MGYINPLFKNTEITKKDTKGPIKDRSKEQLSQPARAVRKDKTHNIKFPLTSVQQMKLRSYCKQAARIYKNKRIEPLSQTKFNNALLRFGLKNEELIHWDMPYRDSKIYMHSNITEIEYQDIGGPFGLSVRKNLSDRKTVYFIILSVLGWLESGGDLEKIL</sequence>